<keyword evidence="18" id="KW-1015">Disulfide bond</keyword>
<evidence type="ECO:0000256" key="8">
    <source>
        <dbReference type="ARBA" id="ARBA00023065"/>
    </source>
</evidence>
<keyword evidence="2" id="KW-0813">Transport</keyword>
<keyword evidence="11" id="KW-0325">Glycoprotein</keyword>
<evidence type="ECO:0000256" key="18">
    <source>
        <dbReference type="PIRSR" id="PIRSR601508-3"/>
    </source>
</evidence>
<dbReference type="SUPFAM" id="SSF53822">
    <property type="entry name" value="Periplasmic binding protein-like I"/>
    <property type="match status" value="1"/>
</dbReference>
<evidence type="ECO:0000256" key="12">
    <source>
        <dbReference type="ARBA" id="ARBA00023257"/>
    </source>
</evidence>
<dbReference type="Gene3D" id="3.40.50.2300">
    <property type="match status" value="2"/>
</dbReference>
<dbReference type="InterPro" id="IPR019594">
    <property type="entry name" value="Glu/Gly-bd"/>
</dbReference>
<evidence type="ECO:0008006" key="25">
    <source>
        <dbReference type="Google" id="ProtNLM"/>
    </source>
</evidence>
<feature type="disulfide bond" evidence="18">
    <location>
        <begin position="785"/>
        <end position="840"/>
    </location>
</feature>
<evidence type="ECO:0000256" key="6">
    <source>
        <dbReference type="ARBA" id="ARBA00022989"/>
    </source>
</evidence>
<feature type="binding site" evidence="16">
    <location>
        <position position="710"/>
    </location>
    <ligand>
        <name>L-glutamate</name>
        <dbReference type="ChEBI" id="CHEBI:29985"/>
    </ligand>
</feature>
<comment type="similarity">
    <text evidence="1">Belongs to the glutamate-gated ion channel (TC 1.A.10.1) family.</text>
</comment>
<dbReference type="GO" id="GO:0045211">
    <property type="term" value="C:postsynaptic membrane"/>
    <property type="evidence" value="ECO:0007669"/>
    <property type="project" value="UniProtKB-SubCell"/>
</dbReference>
<dbReference type="GO" id="GO:0015276">
    <property type="term" value="F:ligand-gated monoatomic ion channel activity"/>
    <property type="evidence" value="ECO:0007669"/>
    <property type="project" value="InterPro"/>
</dbReference>
<dbReference type="AlphaFoldDB" id="A0AAF3E916"/>
<keyword evidence="6 20" id="KW-1133">Transmembrane helix</keyword>
<feature type="binding site" evidence="16">
    <location>
        <position position="538"/>
    </location>
    <ligand>
        <name>L-glutamate</name>
        <dbReference type="ChEBI" id="CHEBI:29985"/>
    </ligand>
</feature>
<dbReference type="WBParaSite" id="MBELARI_LOCUS10407">
    <property type="protein sequence ID" value="MBELARI_LOCUS10407"/>
    <property type="gene ID" value="MBELARI_LOCUS10407"/>
</dbReference>
<evidence type="ECO:0000256" key="10">
    <source>
        <dbReference type="ARBA" id="ARBA00023170"/>
    </source>
</evidence>
<dbReference type="GO" id="GO:0038023">
    <property type="term" value="F:signaling receptor activity"/>
    <property type="evidence" value="ECO:0007669"/>
    <property type="project" value="InterPro"/>
</dbReference>
<dbReference type="SUPFAM" id="SSF53850">
    <property type="entry name" value="Periplasmic binding protein-like II"/>
    <property type="match status" value="1"/>
</dbReference>
<keyword evidence="13" id="KW-1071">Ligand-gated ion channel</keyword>
<keyword evidence="5" id="KW-0732">Signal</keyword>
<dbReference type="SMART" id="SM00918">
    <property type="entry name" value="Lig_chan-Glu_bd"/>
    <property type="match status" value="1"/>
</dbReference>
<keyword evidence="23" id="KW-1185">Reference proteome</keyword>
<evidence type="ECO:0000256" key="17">
    <source>
        <dbReference type="PIRSR" id="PIRSR601508-2"/>
    </source>
</evidence>
<feature type="binding site" evidence="16">
    <location>
        <position position="709"/>
    </location>
    <ligand>
        <name>L-glutamate</name>
        <dbReference type="ChEBI" id="CHEBI:29985"/>
    </ligand>
</feature>
<evidence type="ECO:0000256" key="9">
    <source>
        <dbReference type="ARBA" id="ARBA00023136"/>
    </source>
</evidence>
<evidence type="ECO:0000256" key="20">
    <source>
        <dbReference type="SAM" id="Phobius"/>
    </source>
</evidence>
<evidence type="ECO:0000256" key="15">
    <source>
        <dbReference type="ARBA" id="ARBA00034104"/>
    </source>
</evidence>
<evidence type="ECO:0000313" key="24">
    <source>
        <dbReference type="WBParaSite" id="MBELARI_LOCUS10407"/>
    </source>
</evidence>
<accession>A0AAF3E916</accession>
<evidence type="ECO:0000256" key="13">
    <source>
        <dbReference type="ARBA" id="ARBA00023286"/>
    </source>
</evidence>
<feature type="disulfide bond" evidence="18">
    <location>
        <begin position="43"/>
        <end position="338"/>
    </location>
</feature>
<sequence length="923" mass="106037">MLRLAEYTFNGRFDAEFDVLLGTRELPPFEKRSLDWNLNHIICDELKVGFMIMLAGSSTNSFSTFRAIANAMQVPFIDWEVSNRRSIELQSPMTFSVRPPVDELLVDYMIHKGWHQFVYIHDGANAARTLFSLFSYAQKIRPEWSFEVDNYEAPTDEEFFREFLNKFHRKNIMEEQRRRNISLHSIDELQTSDDPINVVVDLEGGYRMRAFLRALEETVLVKREYHYVFANLEMEDSDLFGFHYSLINITGFQIFDRNSKDFIKERKSFEDHYKEKMPTAEWLTHPSELRASSAFAHDALLVGGTAAAIVEKERGANIFKHSFSQHQLFNRGLPGIYCRPHEDILHQARRFESFEHGALLAEAIKKVDLDERNGTLTGRIQFDPQTGLRKNFSATVIEIRPGINSLTSIRERYQWAHGKGFLFGKTSVSEHRQDRTPMKKGILADKPWKLRFNIVTLLVDPFVMVRRQNPGDPVLKGNDRFEGYCIDLLELLAKNITGFEYDIFISEGNKYGKKQLDGSWDGAIGYLLNETADVAVAPLTINQERERVVDFSKPFMTTGISIMINKPEKQEYNILSFMQPLGTTIWILTACSYIGVSLTIFVVSSFSPYEQRIQFNRGEFSVTNEFSIYNSLWFTLAAFMQQGTDILPRALSGRIASSCWWFYTLIIVSSYTANLAAFLTLEKMTPPIESVEDLADQETILYGIVKGGSTQAFFEDSTVPLFKKMWNFMQNAHAKQLKTAENGTTDSIFVNTYARGIEKVRKSKGKYAFLLEETTNNYENTRKPCNTMKVGINLNTLGYGIATKIGNPLRESINLAILYLQERGELKRLEYKWWYDRAQCEIGGTENANSSSLNLSKVAGIFYILSAGMALALITALVEIIGRQHKEKTKKRKVNRLNPHSHRDEHRQRSRSEEPRSSQGTLF</sequence>
<dbReference type="PRINTS" id="PR00177">
    <property type="entry name" value="NMDARECEPTOR"/>
</dbReference>
<evidence type="ECO:0000256" key="3">
    <source>
        <dbReference type="ARBA" id="ARBA00022475"/>
    </source>
</evidence>
<dbReference type="FunFam" id="1.10.287.70:FF:000105">
    <property type="entry name" value="Eye-enriched kainate receptor, isoform A"/>
    <property type="match status" value="1"/>
</dbReference>
<proteinExistence type="inferred from homology"/>
<dbReference type="InterPro" id="IPR001320">
    <property type="entry name" value="Iontro_rcpt_C"/>
</dbReference>
<feature type="domain" description="Ionotropic glutamate receptor L-glutamate and glycine-binding" evidence="22">
    <location>
        <begin position="461"/>
        <end position="529"/>
    </location>
</feature>
<dbReference type="FunFam" id="3.40.190.10:FF:000241">
    <property type="entry name" value="Glutamate receptor 2"/>
    <property type="match status" value="1"/>
</dbReference>
<evidence type="ECO:0000256" key="2">
    <source>
        <dbReference type="ARBA" id="ARBA00022448"/>
    </source>
</evidence>
<evidence type="ECO:0000256" key="4">
    <source>
        <dbReference type="ARBA" id="ARBA00022692"/>
    </source>
</evidence>
<feature type="binding site" evidence="16">
    <location>
        <position position="772"/>
    </location>
    <ligand>
        <name>L-glutamate</name>
        <dbReference type="ChEBI" id="CHEBI:29985"/>
    </ligand>
</feature>
<evidence type="ECO:0000256" key="11">
    <source>
        <dbReference type="ARBA" id="ARBA00023180"/>
    </source>
</evidence>
<feature type="compositionally biased region" description="Basic and acidic residues" evidence="19">
    <location>
        <begin position="901"/>
        <end position="916"/>
    </location>
</feature>
<feature type="transmembrane region" description="Helical" evidence="20">
    <location>
        <begin position="660"/>
        <end position="681"/>
    </location>
</feature>
<dbReference type="Gene3D" id="3.40.190.10">
    <property type="entry name" value="Periplasmic binding protein-like II"/>
    <property type="match status" value="2"/>
</dbReference>
<keyword evidence="14" id="KW-0407">Ion channel</keyword>
<feature type="domain" description="Ionotropic glutamate receptor C-terminal" evidence="21">
    <location>
        <begin position="451"/>
        <end position="836"/>
    </location>
</feature>
<keyword evidence="8" id="KW-0406">Ion transport</keyword>
<feature type="binding site" evidence="16">
    <location>
        <position position="545"/>
    </location>
    <ligand>
        <name>L-glutamate</name>
        <dbReference type="ChEBI" id="CHEBI:29985"/>
    </ligand>
</feature>
<dbReference type="Gene3D" id="1.10.287.70">
    <property type="match status" value="1"/>
</dbReference>
<keyword evidence="9 20" id="KW-0472">Membrane</keyword>
<dbReference type="PANTHER" id="PTHR18966">
    <property type="entry name" value="IONOTROPIC GLUTAMATE RECEPTOR"/>
    <property type="match status" value="1"/>
</dbReference>
<feature type="transmembrane region" description="Helical" evidence="20">
    <location>
        <begin position="585"/>
        <end position="607"/>
    </location>
</feature>
<feature type="binding site" evidence="16">
    <location>
        <position position="540"/>
    </location>
    <ligand>
        <name>L-glutamate</name>
        <dbReference type="ChEBI" id="CHEBI:29985"/>
    </ligand>
</feature>
<keyword evidence="7" id="KW-0770">Synapse</keyword>
<protein>
    <recommendedName>
        <fullName evidence="25">Glutamate receptor 1</fullName>
    </recommendedName>
</protein>
<evidence type="ECO:0000259" key="21">
    <source>
        <dbReference type="SMART" id="SM00079"/>
    </source>
</evidence>
<dbReference type="Pfam" id="PF00060">
    <property type="entry name" value="Lig_chan"/>
    <property type="match status" value="1"/>
</dbReference>
<dbReference type="InterPro" id="IPR001508">
    <property type="entry name" value="Iono_Glu_rcpt_met"/>
</dbReference>
<dbReference type="FunFam" id="3.40.190.10:FF:000189">
    <property type="entry name" value="Glutamate receptor 1"/>
    <property type="match status" value="1"/>
</dbReference>
<keyword evidence="10" id="KW-0675">Receptor</keyword>
<feature type="transmembrane region" description="Helical" evidence="20">
    <location>
        <begin position="860"/>
        <end position="882"/>
    </location>
</feature>
<reference evidence="24" key="1">
    <citation type="submission" date="2024-02" db="UniProtKB">
        <authorList>
            <consortium name="WormBaseParasite"/>
        </authorList>
    </citation>
    <scope>IDENTIFICATION</scope>
</reference>
<evidence type="ECO:0000256" key="14">
    <source>
        <dbReference type="ARBA" id="ARBA00023303"/>
    </source>
</evidence>
<evidence type="ECO:0000256" key="19">
    <source>
        <dbReference type="SAM" id="MobiDB-lite"/>
    </source>
</evidence>
<organism evidence="23 24">
    <name type="scientific">Mesorhabditis belari</name>
    <dbReference type="NCBI Taxonomy" id="2138241"/>
    <lineage>
        <taxon>Eukaryota</taxon>
        <taxon>Metazoa</taxon>
        <taxon>Ecdysozoa</taxon>
        <taxon>Nematoda</taxon>
        <taxon>Chromadorea</taxon>
        <taxon>Rhabditida</taxon>
        <taxon>Rhabditina</taxon>
        <taxon>Rhabditomorpha</taxon>
        <taxon>Rhabditoidea</taxon>
        <taxon>Rhabditidae</taxon>
        <taxon>Mesorhabditinae</taxon>
        <taxon>Mesorhabditis</taxon>
    </lineage>
</organism>
<evidence type="ECO:0000256" key="1">
    <source>
        <dbReference type="ARBA" id="ARBA00008685"/>
    </source>
</evidence>
<feature type="region of interest" description="Disordered" evidence="19">
    <location>
        <begin position="888"/>
        <end position="923"/>
    </location>
</feature>
<evidence type="ECO:0000256" key="16">
    <source>
        <dbReference type="PIRSR" id="PIRSR601508-1"/>
    </source>
</evidence>
<dbReference type="InterPro" id="IPR015683">
    <property type="entry name" value="Ionotropic_Glu_rcpt"/>
</dbReference>
<evidence type="ECO:0000256" key="7">
    <source>
        <dbReference type="ARBA" id="ARBA00023018"/>
    </source>
</evidence>
<comment type="subcellular location">
    <subcellularLocation>
        <location evidence="15">Postsynaptic cell membrane</location>
        <topology evidence="15">Multi-pass membrane protein</topology>
    </subcellularLocation>
</comment>
<dbReference type="Pfam" id="PF10613">
    <property type="entry name" value="Lig_chan-Glu_bd"/>
    <property type="match status" value="1"/>
</dbReference>
<dbReference type="Proteomes" id="UP000887575">
    <property type="component" value="Unassembled WGS sequence"/>
</dbReference>
<feature type="site" description="Crucial to convey clamshell closure to channel opening" evidence="17">
    <location>
        <position position="688"/>
    </location>
</feature>
<keyword evidence="12" id="KW-0628">Postsynaptic cell membrane</keyword>
<evidence type="ECO:0000259" key="22">
    <source>
        <dbReference type="SMART" id="SM00918"/>
    </source>
</evidence>
<keyword evidence="3" id="KW-1003">Cell membrane</keyword>
<keyword evidence="4 20" id="KW-0812">Transmembrane</keyword>
<evidence type="ECO:0000256" key="5">
    <source>
        <dbReference type="ARBA" id="ARBA00022729"/>
    </source>
</evidence>
<name>A0AAF3E916_9BILA</name>
<dbReference type="InterPro" id="IPR028082">
    <property type="entry name" value="Peripla_BP_I"/>
</dbReference>
<dbReference type="SMART" id="SM00079">
    <property type="entry name" value="PBPe"/>
    <property type="match status" value="1"/>
</dbReference>
<evidence type="ECO:0000313" key="23">
    <source>
        <dbReference type="Proteomes" id="UP000887575"/>
    </source>
</evidence>